<evidence type="ECO:0000313" key="3">
    <source>
        <dbReference type="Proteomes" id="UP001239213"/>
    </source>
</evidence>
<gene>
    <name evidence="2" type="ORF">CCUS01_10609</name>
</gene>
<evidence type="ECO:0000256" key="1">
    <source>
        <dbReference type="SAM" id="MobiDB-lite"/>
    </source>
</evidence>
<feature type="compositionally biased region" description="Basic and acidic residues" evidence="1">
    <location>
        <begin position="125"/>
        <end position="139"/>
    </location>
</feature>
<accession>A0AAI9U9M9</accession>
<dbReference type="EMBL" id="MPDP01000292">
    <property type="protein sequence ID" value="KAK1454315.1"/>
    <property type="molecule type" value="Genomic_DNA"/>
</dbReference>
<dbReference type="Proteomes" id="UP001239213">
    <property type="component" value="Unassembled WGS sequence"/>
</dbReference>
<organism evidence="2 3">
    <name type="scientific">Colletotrichum cuscutae</name>
    <dbReference type="NCBI Taxonomy" id="1209917"/>
    <lineage>
        <taxon>Eukaryota</taxon>
        <taxon>Fungi</taxon>
        <taxon>Dikarya</taxon>
        <taxon>Ascomycota</taxon>
        <taxon>Pezizomycotina</taxon>
        <taxon>Sordariomycetes</taxon>
        <taxon>Hypocreomycetidae</taxon>
        <taxon>Glomerellales</taxon>
        <taxon>Glomerellaceae</taxon>
        <taxon>Colletotrichum</taxon>
        <taxon>Colletotrichum acutatum species complex</taxon>
    </lineage>
</organism>
<name>A0AAI9U9M9_9PEZI</name>
<dbReference type="AlphaFoldDB" id="A0AAI9U9M9"/>
<proteinExistence type="predicted"/>
<evidence type="ECO:0000313" key="2">
    <source>
        <dbReference type="EMBL" id="KAK1454315.1"/>
    </source>
</evidence>
<keyword evidence="3" id="KW-1185">Reference proteome</keyword>
<comment type="caution">
    <text evidence="2">The sequence shown here is derived from an EMBL/GenBank/DDBJ whole genome shotgun (WGS) entry which is preliminary data.</text>
</comment>
<protein>
    <submittedName>
        <fullName evidence="2">Uncharacterized protein</fullName>
    </submittedName>
</protein>
<reference evidence="2" key="1">
    <citation type="submission" date="2016-11" db="EMBL/GenBank/DDBJ databases">
        <title>The genome sequence of Colletotrichum cuscutae.</title>
        <authorList>
            <person name="Baroncelli R."/>
        </authorList>
    </citation>
    <scope>NUCLEOTIDE SEQUENCE</scope>
    <source>
        <strain evidence="2">IMI 304802</strain>
    </source>
</reference>
<feature type="region of interest" description="Disordered" evidence="1">
    <location>
        <begin position="115"/>
        <end position="139"/>
    </location>
</feature>
<sequence>MRYFAIPRLTSTGPGKLSMWSGELGFAMLNSVIGVDAKKEASIEGLSEHGHELDNGPRFLDILSQKATHCEVALAWWIKGGHGVCSLSAETVRREVFRDEDLGCWLSHPLSVPRKSVPDGSADTEVFRGQDNRTHSSTE</sequence>